<dbReference type="KEGG" id="tcu:Tcur_4656"/>
<evidence type="ECO:0000313" key="2">
    <source>
        <dbReference type="EMBL" id="ACZ00178.1"/>
    </source>
</evidence>
<accession>D1A679</accession>
<dbReference type="Proteomes" id="UP000001918">
    <property type="component" value="Chromosome"/>
</dbReference>
<gene>
    <name evidence="2" type="ordered locus">Tcur_4656</name>
</gene>
<dbReference type="EMBL" id="CP001738">
    <property type="protein sequence ID" value="ACZ00178.1"/>
    <property type="molecule type" value="Genomic_DNA"/>
</dbReference>
<dbReference type="HOGENOM" id="CLU_3123697_0_0_11"/>
<keyword evidence="3" id="KW-1185">Reference proteome</keyword>
<feature type="region of interest" description="Disordered" evidence="1">
    <location>
        <begin position="1"/>
        <end position="24"/>
    </location>
</feature>
<dbReference type="AlphaFoldDB" id="D1A679"/>
<sequence>MTREEALREIPRHARRGHGSRVRPLIRHSAPKSSRFLRGLIRPDFTAEAA</sequence>
<feature type="compositionally biased region" description="Basic residues" evidence="1">
    <location>
        <begin position="13"/>
        <end position="24"/>
    </location>
</feature>
<evidence type="ECO:0000256" key="1">
    <source>
        <dbReference type="SAM" id="MobiDB-lite"/>
    </source>
</evidence>
<name>D1A679_THECD</name>
<evidence type="ECO:0000313" key="3">
    <source>
        <dbReference type="Proteomes" id="UP000001918"/>
    </source>
</evidence>
<reference evidence="2 3" key="1">
    <citation type="journal article" date="2011" name="Stand. Genomic Sci.">
        <title>Complete genome sequence of Thermomonospora curvata type strain (B9).</title>
        <authorList>
            <person name="Chertkov O."/>
            <person name="Sikorski J."/>
            <person name="Nolan M."/>
            <person name="Lapidus A."/>
            <person name="Lucas S."/>
            <person name="Del Rio T.G."/>
            <person name="Tice H."/>
            <person name="Cheng J.F."/>
            <person name="Goodwin L."/>
            <person name="Pitluck S."/>
            <person name="Liolios K."/>
            <person name="Ivanova N."/>
            <person name="Mavromatis K."/>
            <person name="Mikhailova N."/>
            <person name="Ovchinnikova G."/>
            <person name="Pati A."/>
            <person name="Chen A."/>
            <person name="Palaniappan K."/>
            <person name="Djao O.D."/>
            <person name="Land M."/>
            <person name="Hauser L."/>
            <person name="Chang Y.J."/>
            <person name="Jeffries C.D."/>
            <person name="Brettin T."/>
            <person name="Han C."/>
            <person name="Detter J.C."/>
            <person name="Rohde M."/>
            <person name="Goker M."/>
            <person name="Woyke T."/>
            <person name="Bristow J."/>
            <person name="Eisen J.A."/>
            <person name="Markowitz V."/>
            <person name="Hugenholtz P."/>
            <person name="Klenk H.P."/>
            <person name="Kyrpides N.C."/>
        </authorList>
    </citation>
    <scope>NUCLEOTIDE SEQUENCE [LARGE SCALE GENOMIC DNA]</scope>
    <source>
        <strain evidence="3">ATCC 19995 / DSM 43183 / JCM 3096 / KCTC 9072 / NBRC 15933 / NCIMB 10081 / Henssen B9</strain>
    </source>
</reference>
<protein>
    <submittedName>
        <fullName evidence="2">Uncharacterized protein</fullName>
    </submittedName>
</protein>
<organism evidence="2 3">
    <name type="scientific">Thermomonospora curvata (strain ATCC 19995 / DSM 43183 / JCM 3096 / KCTC 9072 / NBRC 15933 / NCIMB 10081 / Henssen B9)</name>
    <dbReference type="NCBI Taxonomy" id="471852"/>
    <lineage>
        <taxon>Bacteria</taxon>
        <taxon>Bacillati</taxon>
        <taxon>Actinomycetota</taxon>
        <taxon>Actinomycetes</taxon>
        <taxon>Streptosporangiales</taxon>
        <taxon>Thermomonosporaceae</taxon>
        <taxon>Thermomonospora</taxon>
    </lineage>
</organism>
<proteinExistence type="predicted"/>
<feature type="compositionally biased region" description="Basic and acidic residues" evidence="1">
    <location>
        <begin position="1"/>
        <end position="12"/>
    </location>
</feature>